<organism evidence="1">
    <name type="scientific">Oryza sativa subsp. japonica</name>
    <name type="common">Rice</name>
    <dbReference type="NCBI Taxonomy" id="39947"/>
    <lineage>
        <taxon>Eukaryota</taxon>
        <taxon>Viridiplantae</taxon>
        <taxon>Streptophyta</taxon>
        <taxon>Embryophyta</taxon>
        <taxon>Tracheophyta</taxon>
        <taxon>Spermatophyta</taxon>
        <taxon>Magnoliopsida</taxon>
        <taxon>Liliopsida</taxon>
        <taxon>Poales</taxon>
        <taxon>Poaceae</taxon>
        <taxon>BOP clade</taxon>
        <taxon>Oryzoideae</taxon>
        <taxon>Oryzeae</taxon>
        <taxon>Oryzinae</taxon>
        <taxon>Oryza</taxon>
        <taxon>Oryza sativa</taxon>
    </lineage>
</organism>
<proteinExistence type="predicted"/>
<reference evidence="1" key="1">
    <citation type="journal article" date="2005" name="BMC Biol.">
        <title>The sequence of rice chromosomes 11 and 12, rich in disease resistance genes and recent gene duplications.</title>
        <authorList>
            <consortium name="The rice chromosomes 11 and 12 sequencing consortia"/>
        </authorList>
    </citation>
    <scope>NUCLEOTIDE SEQUENCE [LARGE SCALE GENOMIC DNA]</scope>
</reference>
<evidence type="ECO:0000313" key="1">
    <source>
        <dbReference type="EMBL" id="ABA97348.1"/>
    </source>
</evidence>
<reference evidence="1" key="2">
    <citation type="submission" date="2005-04" db="EMBL/GenBank/DDBJ databases">
        <authorList>
            <person name="Buell C.R."/>
            <person name="Wing R.A."/>
            <person name="McCombie W.A."/>
            <person name="Ouyang S."/>
        </authorList>
    </citation>
    <scope>NUCLEOTIDE SEQUENCE</scope>
</reference>
<name>Q2QUI8_ORYSJ</name>
<dbReference type="EMBL" id="DP000011">
    <property type="protein sequence ID" value="ABA97348.1"/>
    <property type="molecule type" value="Genomic_DNA"/>
</dbReference>
<accession>Q2QUI8</accession>
<sequence>MATLKMGRREYLMLQTRHSRTLKINEILLGCLQYKAYKSRKFGLSSVTLFKKKDYCNEIPNKWPLLTREVKGFTTSEQGLQNRQQPCGYRAYDGFATVTMVTVLTVGACNPGPDG</sequence>
<protein>
    <submittedName>
        <fullName evidence="1">Uncharacterized protein</fullName>
    </submittedName>
</protein>
<gene>
    <name evidence="1" type="ordered locus">LOC_Os12g16120</name>
</gene>
<dbReference type="AlphaFoldDB" id="Q2QUI8"/>
<reference evidence="1" key="3">
    <citation type="submission" date="2006-01" db="EMBL/GenBank/DDBJ databases">
        <authorList>
            <person name="Buell R."/>
        </authorList>
    </citation>
    <scope>NUCLEOTIDE SEQUENCE</scope>
</reference>